<accession>A0A7S1KUZ6</accession>
<dbReference type="Gene3D" id="3.40.47.10">
    <property type="match status" value="2"/>
</dbReference>
<dbReference type="SUPFAM" id="SSF53901">
    <property type="entry name" value="Thiolase-like"/>
    <property type="match status" value="2"/>
</dbReference>
<dbReference type="PROSITE" id="PS00099">
    <property type="entry name" value="THIOLASE_3"/>
    <property type="match status" value="1"/>
</dbReference>
<dbReference type="InterPro" id="IPR020617">
    <property type="entry name" value="Thiolase_C"/>
</dbReference>
<dbReference type="CDD" id="cd00751">
    <property type="entry name" value="thiolase"/>
    <property type="match status" value="1"/>
</dbReference>
<dbReference type="InterPro" id="IPR020616">
    <property type="entry name" value="Thiolase_N"/>
</dbReference>
<dbReference type="InterPro" id="IPR002155">
    <property type="entry name" value="Thiolase"/>
</dbReference>
<proteinExistence type="inferred from homology"/>
<dbReference type="EMBL" id="HBGD01011570">
    <property type="protein sequence ID" value="CAD9086322.1"/>
    <property type="molecule type" value="Transcribed_RNA"/>
</dbReference>
<dbReference type="InterPro" id="IPR020610">
    <property type="entry name" value="Thiolase_AS"/>
</dbReference>
<feature type="active site" description="Proton acceptor" evidence="4">
    <location>
        <position position="407"/>
    </location>
</feature>
<evidence type="ECO:0000256" key="3">
    <source>
        <dbReference type="ARBA" id="ARBA00023315"/>
    </source>
</evidence>
<keyword evidence="2 5" id="KW-0808">Transferase</keyword>
<evidence type="ECO:0000256" key="4">
    <source>
        <dbReference type="PIRSR" id="PIRSR000429-1"/>
    </source>
</evidence>
<feature type="domain" description="Thiolase N-terminal" evidence="6">
    <location>
        <begin position="25"/>
        <end position="290"/>
    </location>
</feature>
<evidence type="ECO:0000256" key="1">
    <source>
        <dbReference type="ARBA" id="ARBA00010982"/>
    </source>
</evidence>
<dbReference type="InterPro" id="IPR020613">
    <property type="entry name" value="Thiolase_CS"/>
</dbReference>
<dbReference type="InterPro" id="IPR016039">
    <property type="entry name" value="Thiolase-like"/>
</dbReference>
<comment type="similarity">
    <text evidence="1 5">Belongs to the thiolase-like superfamily. Thiolase family.</text>
</comment>
<feature type="domain" description="Thiolase C-terminal" evidence="7">
    <location>
        <begin position="299"/>
        <end position="419"/>
    </location>
</feature>
<feature type="active site" description="Acyl-thioester intermediate" evidence="4">
    <location>
        <position position="109"/>
    </location>
</feature>
<evidence type="ECO:0000256" key="5">
    <source>
        <dbReference type="RuleBase" id="RU003557"/>
    </source>
</evidence>
<keyword evidence="3 5" id="KW-0012">Acyltransferase</keyword>
<evidence type="ECO:0000313" key="8">
    <source>
        <dbReference type="EMBL" id="CAD9086322.1"/>
    </source>
</evidence>
<feature type="active site" description="Proton acceptor" evidence="4">
    <location>
        <position position="377"/>
    </location>
</feature>
<dbReference type="PROSITE" id="PS00737">
    <property type="entry name" value="THIOLASE_2"/>
    <property type="match status" value="1"/>
</dbReference>
<dbReference type="PANTHER" id="PTHR43365">
    <property type="entry name" value="BLR7806 PROTEIN"/>
    <property type="match status" value="1"/>
</dbReference>
<dbReference type="Pfam" id="PF00108">
    <property type="entry name" value="Thiolase_N"/>
    <property type="match status" value="1"/>
</dbReference>
<evidence type="ECO:0000256" key="2">
    <source>
        <dbReference type="ARBA" id="ARBA00022679"/>
    </source>
</evidence>
<dbReference type="NCBIfam" id="TIGR01930">
    <property type="entry name" value="AcCoA-C-Actrans"/>
    <property type="match status" value="1"/>
</dbReference>
<dbReference type="GO" id="GO:0016747">
    <property type="term" value="F:acyltransferase activity, transferring groups other than amino-acyl groups"/>
    <property type="evidence" value="ECO:0007669"/>
    <property type="project" value="InterPro"/>
</dbReference>
<protein>
    <submittedName>
        <fullName evidence="8">Uncharacterized protein</fullName>
    </submittedName>
</protein>
<organism evidence="8">
    <name type="scientific">Percolomonas cosmopolitus</name>
    <dbReference type="NCBI Taxonomy" id="63605"/>
    <lineage>
        <taxon>Eukaryota</taxon>
        <taxon>Discoba</taxon>
        <taxon>Heterolobosea</taxon>
        <taxon>Tetramitia</taxon>
        <taxon>Eutetramitia</taxon>
        <taxon>Percolomonadidae</taxon>
        <taxon>Percolomonas</taxon>
    </lineage>
</organism>
<sequence length="423" mass="45351">MFSTSRSSFRRFYTTLKTKKPTDTFVLSAKRTATGAGRNSLGALHNMHPVNLLATVLKDVAREHKDQVEDVIGGCVTPIGDQGANIPRLALLKAGFPETVPGVQINRMCGSGQQAVQFASQGIESGDMDMAIGCGVEIMSRVKIGADANPEIFKNMDPNVKMEYSFGEFPFPLIHQGVSAELLAEKYGVTKEECDEFAASSHEKADRAFNAGIHEKYITPVRVSKKDENGADIPNSEYDFVRDEGIRVPVNREKLGTLKTVFRKDGKGVVTAGNASQISDGAAAVLLGSRQKAQQLGLKPQFRILARTVVGSDPVHMLDGVIPATQKALNKAGLKVDDIDAFEINEAFASVVLSWQKVLNVPMDKINIAGGAIATGHPLGATGAKLLGRLMAVMEHNDLNTGLVTLCIGHGQAVAMVVARDEL</sequence>
<dbReference type="AlphaFoldDB" id="A0A7S1KUZ6"/>
<dbReference type="PIRSF" id="PIRSF000429">
    <property type="entry name" value="Ac-CoA_Ac_transf"/>
    <property type="match status" value="1"/>
</dbReference>
<evidence type="ECO:0000259" key="7">
    <source>
        <dbReference type="Pfam" id="PF02803"/>
    </source>
</evidence>
<dbReference type="PANTHER" id="PTHR43365:SF1">
    <property type="entry name" value="ACETYL-COA C-ACYLTRANSFERASE"/>
    <property type="match status" value="1"/>
</dbReference>
<name>A0A7S1KUZ6_9EUKA</name>
<evidence type="ECO:0000259" key="6">
    <source>
        <dbReference type="Pfam" id="PF00108"/>
    </source>
</evidence>
<reference evidence="8" key="1">
    <citation type="submission" date="2021-01" db="EMBL/GenBank/DDBJ databases">
        <authorList>
            <person name="Corre E."/>
            <person name="Pelletier E."/>
            <person name="Niang G."/>
            <person name="Scheremetjew M."/>
            <person name="Finn R."/>
            <person name="Kale V."/>
            <person name="Holt S."/>
            <person name="Cochrane G."/>
            <person name="Meng A."/>
            <person name="Brown T."/>
            <person name="Cohen L."/>
        </authorList>
    </citation>
    <scope>NUCLEOTIDE SEQUENCE</scope>
    <source>
        <strain evidence="8">WS</strain>
    </source>
</reference>
<gene>
    <name evidence="8" type="ORF">PCOS0759_LOCUS9576</name>
</gene>
<dbReference type="Pfam" id="PF02803">
    <property type="entry name" value="Thiolase_C"/>
    <property type="match status" value="1"/>
</dbReference>